<name>A0AAW9KLC1_CLOPF</name>
<organism evidence="1 2">
    <name type="scientific">Clostridium perfringens</name>
    <dbReference type="NCBI Taxonomy" id="1502"/>
    <lineage>
        <taxon>Bacteria</taxon>
        <taxon>Bacillati</taxon>
        <taxon>Bacillota</taxon>
        <taxon>Clostridia</taxon>
        <taxon>Eubacteriales</taxon>
        <taxon>Clostridiaceae</taxon>
        <taxon>Clostridium</taxon>
    </lineage>
</organism>
<accession>A0AAW9KLC1</accession>
<feature type="non-terminal residue" evidence="1">
    <location>
        <position position="97"/>
    </location>
</feature>
<gene>
    <name evidence="1" type="ORF">GNF83_17240</name>
</gene>
<sequence length="97" mass="11135">MVQSLLNSQVGMEVNINRGGPFSSRGRLLAIKEDHLVVKTDEHGPVYYQIENIESAGVDSREDRYALPSNVMEGDWCEDEVCLEDVYYNMRYYVVDI</sequence>
<proteinExistence type="predicted"/>
<protein>
    <submittedName>
        <fullName evidence="1">Uncharacterized protein</fullName>
    </submittedName>
</protein>
<evidence type="ECO:0000313" key="2">
    <source>
        <dbReference type="Proteomes" id="UP001288944"/>
    </source>
</evidence>
<comment type="caution">
    <text evidence="1">The sequence shown here is derived from an EMBL/GenBank/DDBJ whole genome shotgun (WGS) entry which is preliminary data.</text>
</comment>
<evidence type="ECO:0000313" key="1">
    <source>
        <dbReference type="EMBL" id="MDZ7542893.1"/>
    </source>
</evidence>
<reference evidence="1" key="1">
    <citation type="submission" date="2019-11" db="EMBL/GenBank/DDBJ databases">
        <title>Characterization of Clostridium perfringens isolates from swine manure treated agricultural soils.</title>
        <authorList>
            <person name="Wushke S.T."/>
        </authorList>
    </citation>
    <scope>NUCLEOTIDE SEQUENCE</scope>
    <source>
        <strain evidence="1">X62</strain>
    </source>
</reference>
<dbReference type="AlphaFoldDB" id="A0AAW9KLC1"/>
<dbReference type="EMBL" id="WNUR01000590">
    <property type="protein sequence ID" value="MDZ7542893.1"/>
    <property type="molecule type" value="Genomic_DNA"/>
</dbReference>
<dbReference type="Proteomes" id="UP001288944">
    <property type="component" value="Unassembled WGS sequence"/>
</dbReference>